<feature type="domain" description="PIN" evidence="1">
    <location>
        <begin position="7"/>
        <end position="131"/>
    </location>
</feature>
<dbReference type="EMBL" id="MFYX01000142">
    <property type="protein sequence ID" value="OGK00692.1"/>
    <property type="molecule type" value="Genomic_DNA"/>
</dbReference>
<dbReference type="PANTHER" id="PTHR36173:SF1">
    <property type="entry name" value="RIBONUCLEASE VAPC22"/>
    <property type="match status" value="1"/>
</dbReference>
<dbReference type="InterPro" id="IPR052919">
    <property type="entry name" value="TA_system_RNase"/>
</dbReference>
<evidence type="ECO:0000259" key="1">
    <source>
        <dbReference type="Pfam" id="PF01850"/>
    </source>
</evidence>
<protein>
    <submittedName>
        <fullName evidence="2">Twitching motility protein PilT</fullName>
    </submittedName>
</protein>
<dbReference type="InterPro" id="IPR029060">
    <property type="entry name" value="PIN-like_dom_sf"/>
</dbReference>
<dbReference type="PANTHER" id="PTHR36173">
    <property type="entry name" value="RIBONUCLEASE VAPC16-RELATED"/>
    <property type="match status" value="1"/>
</dbReference>
<dbReference type="InterPro" id="IPR041705">
    <property type="entry name" value="PIN_Sll0205"/>
</dbReference>
<accession>A0A1F7F299</accession>
<dbReference type="InterPro" id="IPR002716">
    <property type="entry name" value="PIN_dom"/>
</dbReference>
<dbReference type="Pfam" id="PF01850">
    <property type="entry name" value="PIN"/>
    <property type="match status" value="1"/>
</dbReference>
<evidence type="ECO:0000313" key="2">
    <source>
        <dbReference type="EMBL" id="OGK00692.1"/>
    </source>
</evidence>
<evidence type="ECO:0000313" key="3">
    <source>
        <dbReference type="Proteomes" id="UP000179243"/>
    </source>
</evidence>
<dbReference type="AlphaFoldDB" id="A0A1F7F299"/>
<gene>
    <name evidence="2" type="ORF">A2519_20060</name>
</gene>
<proteinExistence type="predicted"/>
<comment type="caution">
    <text evidence="2">The sequence shown here is derived from an EMBL/GenBank/DDBJ whole genome shotgun (WGS) entry which is preliminary data.</text>
</comment>
<organism evidence="2 3">
    <name type="scientific">Candidatus Raymondbacteria bacterium RIFOXYD12_FULL_49_13</name>
    <dbReference type="NCBI Taxonomy" id="1817890"/>
    <lineage>
        <taxon>Bacteria</taxon>
        <taxon>Raymondiibacteriota</taxon>
    </lineage>
</organism>
<dbReference type="SUPFAM" id="SSF88723">
    <property type="entry name" value="PIN domain-like"/>
    <property type="match status" value="1"/>
</dbReference>
<dbReference type="Proteomes" id="UP000179243">
    <property type="component" value="Unassembled WGS sequence"/>
</dbReference>
<name>A0A1F7F299_UNCRA</name>
<reference evidence="2 3" key="1">
    <citation type="journal article" date="2016" name="Nat. Commun.">
        <title>Thousands of microbial genomes shed light on interconnected biogeochemical processes in an aquifer system.</title>
        <authorList>
            <person name="Anantharaman K."/>
            <person name="Brown C.T."/>
            <person name="Hug L.A."/>
            <person name="Sharon I."/>
            <person name="Castelle C.J."/>
            <person name="Probst A.J."/>
            <person name="Thomas B.C."/>
            <person name="Singh A."/>
            <person name="Wilkins M.J."/>
            <person name="Karaoz U."/>
            <person name="Brodie E.L."/>
            <person name="Williams K.H."/>
            <person name="Hubbard S.S."/>
            <person name="Banfield J.F."/>
        </authorList>
    </citation>
    <scope>NUCLEOTIDE SEQUENCE [LARGE SCALE GENOMIC DNA]</scope>
</reference>
<dbReference type="Gene3D" id="3.40.50.1010">
    <property type="entry name" value="5'-nuclease"/>
    <property type="match status" value="1"/>
</dbReference>
<sequence>MNKDHCVILDTHTWLWYVLGDDNLNKKHQALITDAAKHSSLYLSSISLWEVAMLEAKNRIVLSKDCHTWIKEAVTIPGLSLAPISIEIAVDSTRLPENFHGDPADRIIVATARQKNAILITKDAKIMEYAKAGHLRCVEA</sequence>
<dbReference type="CDD" id="cd09872">
    <property type="entry name" value="PIN_Sll0205-like"/>
    <property type="match status" value="1"/>
</dbReference>